<keyword evidence="3" id="KW-0544">Nucleosome core</keyword>
<name>A0AAE1C4H2_9PEZI</name>
<dbReference type="InterPro" id="IPR000164">
    <property type="entry name" value="Histone_H3/CENP-A"/>
</dbReference>
<feature type="compositionally biased region" description="Acidic residues" evidence="4">
    <location>
        <begin position="463"/>
        <end position="488"/>
    </location>
</feature>
<evidence type="ECO:0008006" key="7">
    <source>
        <dbReference type="Google" id="ProtNLM"/>
    </source>
</evidence>
<keyword evidence="3" id="KW-0238">DNA-binding</keyword>
<feature type="region of interest" description="Disordered" evidence="4">
    <location>
        <begin position="411"/>
        <end position="494"/>
    </location>
</feature>
<evidence type="ECO:0000313" key="6">
    <source>
        <dbReference type="Proteomes" id="UP001274830"/>
    </source>
</evidence>
<dbReference type="EMBL" id="JAUTXT010000006">
    <property type="protein sequence ID" value="KAK3677489.1"/>
    <property type="molecule type" value="Genomic_DNA"/>
</dbReference>
<evidence type="ECO:0000256" key="1">
    <source>
        <dbReference type="ARBA" id="ARBA00004286"/>
    </source>
</evidence>
<comment type="caution">
    <text evidence="5">The sequence shown here is derived from an EMBL/GenBank/DDBJ whole genome shotgun (WGS) entry which is preliminary data.</text>
</comment>
<dbReference type="PANTHER" id="PTHR37015">
    <property type="entry name" value="REVERSE TRANSCRIPTASE DOMAIN-CONTAINING PROTEIN"/>
    <property type="match status" value="1"/>
</dbReference>
<dbReference type="GO" id="GO:0030527">
    <property type="term" value="F:structural constituent of chromatin"/>
    <property type="evidence" value="ECO:0007669"/>
    <property type="project" value="InterPro"/>
</dbReference>
<protein>
    <recommendedName>
        <fullName evidence="7">Reverse transcriptase</fullName>
    </recommendedName>
</protein>
<feature type="compositionally biased region" description="Low complexity" evidence="4">
    <location>
        <begin position="443"/>
        <end position="456"/>
    </location>
</feature>
<evidence type="ECO:0000256" key="3">
    <source>
        <dbReference type="ARBA" id="ARBA00023269"/>
    </source>
</evidence>
<sequence length="1006" mass="114282">MASTGSLYSQTLQDITNTKLDELAKRRETFEHYHKRVVAVAEKEGDATSNLVVLSDIIKASFGITVRDGQVIRNGKHADLEIDLQNLDRFLAQAKYDPTISAQMLQRWQRGLLRHVEIQSLKYTYASLYGQLTTEWLTAKAGPKKVSGEDAEMTDYEHVSSAKKLESRAKWEENVFSGPSIDTGAIKEMLSGLFEATPDESTVLPKALQVMREAVAAFESRLQAPGSFSATTLRWVISGLLDSDLLTNEKRDALRDFQSNSVILSEVADVLNMRLAALKEWSWGEEVPLEERRQLSGGFNIYMHEDLLQALFLQYIGVKWSVFWKAAFHDFRKTKDVWKTAGKPITLAEKKRREFYLGPTPKGATVISTKQKLYRQDYFISQLLSSLYQKTEAEEGDEEADFEGANMLQQAPQQPAAYAQAQGRTLQTARRSVGGAAPRKQLASKAARRSAPSAGANQRESYEPVEGECCDEEEEEEEEEDDDDDYDDDRPRNPMAAKQGLLHLLSTDILVQTRLHGELACFRSQIDNLYPSLPHAGIKTVLEYFGVSRKWIHFFTKFLEAPLKFADEKSSAPRQRKNGTPGSHVLSEVFGEVILFGLDFMINQKTDGEILWRLHDDFWFWSAREEVCIKAWSGVNDFVRTMGLKINDLRTGGVKVQRDANSKSGVKAATVSHKLPQGQIRWGMLCLQPSSGRFEIDQNMLDKHIDELEKQLEDKGNSVFAWIQVWNSYATRFFTSNFGKPANCFGRQHVDNMLATHRRIQEQVFADESGGSFVEHLKQLIASRHGVEDIPDGYFYFPTSLGGLDINSPFISLLQVRDAVVGDFDKLFKDSEASYKNEYRLRKQAFENGKTRKNRRRVLDPDFVPEDPDTFLSYEKYIRFREELRYSDNGSMNENQLVDLYTKLLEKPQQQSIDTLQTGSVAKAVNELGGKSTQLRSWYGMEPYWKWVAELYGPEMIERFGGFEIVDAGLLPMGMVGLFRSGRVKWQERVGRGSAPYCFRTARSSV</sequence>
<organism evidence="5 6">
    <name type="scientific">Recurvomyces mirabilis</name>
    <dbReference type="NCBI Taxonomy" id="574656"/>
    <lineage>
        <taxon>Eukaryota</taxon>
        <taxon>Fungi</taxon>
        <taxon>Dikarya</taxon>
        <taxon>Ascomycota</taxon>
        <taxon>Pezizomycotina</taxon>
        <taxon>Dothideomycetes</taxon>
        <taxon>Dothideomycetidae</taxon>
        <taxon>Mycosphaerellales</taxon>
        <taxon>Teratosphaeriaceae</taxon>
        <taxon>Recurvomyces</taxon>
    </lineage>
</organism>
<comment type="subcellular location">
    <subcellularLocation>
        <location evidence="1">Chromosome</location>
    </subcellularLocation>
</comment>
<dbReference type="Proteomes" id="UP001274830">
    <property type="component" value="Unassembled WGS sequence"/>
</dbReference>
<proteinExistence type="predicted"/>
<dbReference type="AlphaFoldDB" id="A0AAE1C4H2"/>
<evidence type="ECO:0000256" key="4">
    <source>
        <dbReference type="SAM" id="MobiDB-lite"/>
    </source>
</evidence>
<reference evidence="5" key="1">
    <citation type="submission" date="2023-07" db="EMBL/GenBank/DDBJ databases">
        <title>Black Yeasts Isolated from many extreme environments.</title>
        <authorList>
            <person name="Coleine C."/>
            <person name="Stajich J.E."/>
            <person name="Selbmann L."/>
        </authorList>
    </citation>
    <scope>NUCLEOTIDE SEQUENCE</scope>
    <source>
        <strain evidence="5">CCFEE 5485</strain>
    </source>
</reference>
<keyword evidence="2" id="KW-0158">Chromosome</keyword>
<evidence type="ECO:0000313" key="5">
    <source>
        <dbReference type="EMBL" id="KAK3677489.1"/>
    </source>
</evidence>
<dbReference type="GO" id="GO:0003677">
    <property type="term" value="F:DNA binding"/>
    <property type="evidence" value="ECO:0007669"/>
    <property type="project" value="InterPro"/>
</dbReference>
<keyword evidence="6" id="KW-1185">Reference proteome</keyword>
<evidence type="ECO:0000256" key="2">
    <source>
        <dbReference type="ARBA" id="ARBA00022454"/>
    </source>
</evidence>
<feature type="compositionally biased region" description="Low complexity" evidence="4">
    <location>
        <begin position="411"/>
        <end position="422"/>
    </location>
</feature>
<accession>A0AAE1C4H2</accession>
<dbReference type="GO" id="GO:0000786">
    <property type="term" value="C:nucleosome"/>
    <property type="evidence" value="ECO:0007669"/>
    <property type="project" value="UniProtKB-KW"/>
</dbReference>
<dbReference type="PANTHER" id="PTHR37015:SF2">
    <property type="entry name" value="REVERSE TRANSCRIPTASE DOMAIN-CONTAINING PROTEIN"/>
    <property type="match status" value="1"/>
</dbReference>
<dbReference type="PRINTS" id="PR00622">
    <property type="entry name" value="HISTONEH3"/>
</dbReference>
<gene>
    <name evidence="5" type="ORF">LTR78_002339</name>
</gene>